<protein>
    <submittedName>
        <fullName evidence="2">Uncharacterized protein</fullName>
    </submittedName>
</protein>
<accession>A0ABU8KWI2</accession>
<dbReference type="EMBL" id="JAPYKS010000010">
    <property type="protein sequence ID" value="MEI9410069.1"/>
    <property type="molecule type" value="Genomic_DNA"/>
</dbReference>
<feature type="transmembrane region" description="Helical" evidence="1">
    <location>
        <begin position="121"/>
        <end position="138"/>
    </location>
</feature>
<evidence type="ECO:0000313" key="2">
    <source>
        <dbReference type="EMBL" id="MEI9410069.1"/>
    </source>
</evidence>
<organism evidence="2 3">
    <name type="scientific">Mesorhizobium salmacidum</name>
    <dbReference type="NCBI Taxonomy" id="3015171"/>
    <lineage>
        <taxon>Bacteria</taxon>
        <taxon>Pseudomonadati</taxon>
        <taxon>Pseudomonadota</taxon>
        <taxon>Alphaproteobacteria</taxon>
        <taxon>Hyphomicrobiales</taxon>
        <taxon>Phyllobacteriaceae</taxon>
        <taxon>Mesorhizobium</taxon>
    </lineage>
</organism>
<keyword evidence="1" id="KW-0472">Membrane</keyword>
<feature type="transmembrane region" description="Helical" evidence="1">
    <location>
        <begin position="90"/>
        <end position="109"/>
    </location>
</feature>
<feature type="transmembrane region" description="Helical" evidence="1">
    <location>
        <begin position="32"/>
        <end position="51"/>
    </location>
</feature>
<proteinExistence type="predicted"/>
<name>A0ABU8KWI2_9HYPH</name>
<evidence type="ECO:0000256" key="1">
    <source>
        <dbReference type="SAM" id="Phobius"/>
    </source>
</evidence>
<sequence>MQKPQRRSASLQDIEPSSRVWWTNAQRAMSTIFFALAISCFFFSGIIGVIFESFGRPRSPNIEKGFISLAHDKMGDFYGTPLEAFFGTGHGPFCALCLFFIGTILSPEVWRGEKPIPTERLFGSVAILSFGVFLAVWWRGF</sequence>
<evidence type="ECO:0000313" key="3">
    <source>
        <dbReference type="Proteomes" id="UP001387293"/>
    </source>
</evidence>
<comment type="caution">
    <text evidence="2">The sequence shown here is derived from an EMBL/GenBank/DDBJ whole genome shotgun (WGS) entry which is preliminary data.</text>
</comment>
<dbReference type="Proteomes" id="UP001387293">
    <property type="component" value="Unassembled WGS sequence"/>
</dbReference>
<keyword evidence="1" id="KW-0812">Transmembrane</keyword>
<reference evidence="2 3" key="1">
    <citation type="submission" date="2022-12" db="EMBL/GenBank/DDBJ databases">
        <authorList>
            <person name="Muema E."/>
        </authorList>
    </citation>
    <scope>NUCLEOTIDE SEQUENCE [LARGE SCALE GENOMIC DNA]</scope>
    <source>
        <strain evidence="3">1326</strain>
    </source>
</reference>
<keyword evidence="3" id="KW-1185">Reference proteome</keyword>
<dbReference type="RefSeq" id="WP_337106965.1">
    <property type="nucleotide sequence ID" value="NZ_JAPYKS010000010.1"/>
</dbReference>
<keyword evidence="1" id="KW-1133">Transmembrane helix</keyword>
<gene>
    <name evidence="2" type="ORF">O7A60_14970</name>
</gene>